<evidence type="ECO:0000313" key="3">
    <source>
        <dbReference type="Proteomes" id="UP000186817"/>
    </source>
</evidence>
<dbReference type="AlphaFoldDB" id="A0A1Q9BVH1"/>
<reference evidence="2 3" key="1">
    <citation type="submission" date="2016-02" db="EMBL/GenBank/DDBJ databases">
        <title>Genome analysis of coral dinoflagellate symbionts highlights evolutionary adaptations to a symbiotic lifestyle.</title>
        <authorList>
            <person name="Aranda M."/>
            <person name="Li Y."/>
            <person name="Liew Y.J."/>
            <person name="Baumgarten S."/>
            <person name="Simakov O."/>
            <person name="Wilson M."/>
            <person name="Piel J."/>
            <person name="Ashoor H."/>
            <person name="Bougouffa S."/>
            <person name="Bajic V.B."/>
            <person name="Ryu T."/>
            <person name="Ravasi T."/>
            <person name="Bayer T."/>
            <person name="Micklem G."/>
            <person name="Kim H."/>
            <person name="Bhak J."/>
            <person name="Lajeunesse T.C."/>
            <person name="Voolstra C.R."/>
        </authorList>
    </citation>
    <scope>NUCLEOTIDE SEQUENCE [LARGE SCALE GENOMIC DNA]</scope>
    <source>
        <strain evidence="2 3">CCMP2467</strain>
    </source>
</reference>
<dbReference type="OrthoDB" id="248923at2759"/>
<dbReference type="Proteomes" id="UP000186817">
    <property type="component" value="Unassembled WGS sequence"/>
</dbReference>
<feature type="region of interest" description="Disordered" evidence="1">
    <location>
        <begin position="21"/>
        <end position="58"/>
    </location>
</feature>
<name>A0A1Q9BVH1_SYMMI</name>
<dbReference type="InterPro" id="IPR011009">
    <property type="entry name" value="Kinase-like_dom_sf"/>
</dbReference>
<feature type="compositionally biased region" description="Acidic residues" evidence="1">
    <location>
        <begin position="30"/>
        <end position="44"/>
    </location>
</feature>
<sequence length="95" mass="10151">ASGRASGNRVAVKCIDLGALTAKERHQASQEEDDDSDDDDDDDDGHGGDDDASGRASGNRVAVKCIDLGALTAKERHQASQEAYLLRRVKHPHIV</sequence>
<feature type="non-terminal residue" evidence="2">
    <location>
        <position position="1"/>
    </location>
</feature>
<evidence type="ECO:0000313" key="2">
    <source>
        <dbReference type="EMBL" id="OLP74671.1"/>
    </source>
</evidence>
<evidence type="ECO:0000256" key="1">
    <source>
        <dbReference type="SAM" id="MobiDB-lite"/>
    </source>
</evidence>
<gene>
    <name evidence="2" type="ORF">AK812_SmicGene45725</name>
</gene>
<keyword evidence="3" id="KW-1185">Reference proteome</keyword>
<evidence type="ECO:0008006" key="4">
    <source>
        <dbReference type="Google" id="ProtNLM"/>
    </source>
</evidence>
<comment type="caution">
    <text evidence="2">The sequence shown here is derived from an EMBL/GenBank/DDBJ whole genome shotgun (WGS) entry which is preliminary data.</text>
</comment>
<feature type="non-terminal residue" evidence="2">
    <location>
        <position position="95"/>
    </location>
</feature>
<organism evidence="2 3">
    <name type="scientific">Symbiodinium microadriaticum</name>
    <name type="common">Dinoflagellate</name>
    <name type="synonym">Zooxanthella microadriatica</name>
    <dbReference type="NCBI Taxonomy" id="2951"/>
    <lineage>
        <taxon>Eukaryota</taxon>
        <taxon>Sar</taxon>
        <taxon>Alveolata</taxon>
        <taxon>Dinophyceae</taxon>
        <taxon>Suessiales</taxon>
        <taxon>Symbiodiniaceae</taxon>
        <taxon>Symbiodinium</taxon>
    </lineage>
</organism>
<accession>A0A1Q9BVH1</accession>
<dbReference type="SUPFAM" id="SSF56112">
    <property type="entry name" value="Protein kinase-like (PK-like)"/>
    <property type="match status" value="1"/>
</dbReference>
<protein>
    <recommendedName>
        <fullName evidence="4">Protein kinase domain-containing protein</fullName>
    </recommendedName>
</protein>
<dbReference type="Gene3D" id="3.30.200.20">
    <property type="entry name" value="Phosphorylase Kinase, domain 1"/>
    <property type="match status" value="1"/>
</dbReference>
<proteinExistence type="predicted"/>
<dbReference type="EMBL" id="LSRX01003373">
    <property type="protein sequence ID" value="OLP74671.1"/>
    <property type="molecule type" value="Genomic_DNA"/>
</dbReference>